<dbReference type="Gene3D" id="2.60.120.260">
    <property type="entry name" value="Galactose-binding domain-like"/>
    <property type="match status" value="3"/>
</dbReference>
<dbReference type="PANTHER" id="PTHR36453">
    <property type="entry name" value="SECRETED PROTEIN-RELATED"/>
    <property type="match status" value="1"/>
</dbReference>
<dbReference type="InterPro" id="IPR006626">
    <property type="entry name" value="PbH1"/>
</dbReference>
<protein>
    <recommendedName>
        <fullName evidence="3">CBM-cenC domain-containing protein</fullName>
    </recommendedName>
</protein>
<dbReference type="OrthoDB" id="9795486at2"/>
<dbReference type="SUPFAM" id="SSF51126">
    <property type="entry name" value="Pectin lyase-like"/>
    <property type="match status" value="1"/>
</dbReference>
<evidence type="ECO:0000256" key="2">
    <source>
        <dbReference type="SAM" id="SignalP"/>
    </source>
</evidence>
<comment type="caution">
    <text evidence="4">The sequence shown here is derived from an EMBL/GenBank/DDBJ whole genome shotgun (WGS) entry which is preliminary data.</text>
</comment>
<feature type="domain" description="CBM-cenC" evidence="3">
    <location>
        <begin position="1052"/>
        <end position="1166"/>
    </location>
</feature>
<keyword evidence="1" id="KW-0378">Hydrolase</keyword>
<dbReference type="Gene3D" id="2.160.20.10">
    <property type="entry name" value="Single-stranded right-handed beta-helix, Pectin lyase-like"/>
    <property type="match status" value="2"/>
</dbReference>
<evidence type="ECO:0000259" key="3">
    <source>
        <dbReference type="Pfam" id="PF02018"/>
    </source>
</evidence>
<gene>
    <name evidence="4" type="ORF">E6C55_18780</name>
</gene>
<keyword evidence="5" id="KW-1185">Reference proteome</keyword>
<dbReference type="Pfam" id="PF02018">
    <property type="entry name" value="CBM_4_9"/>
    <property type="match status" value="2"/>
</dbReference>
<feature type="domain" description="CBM-cenC" evidence="3">
    <location>
        <begin position="1380"/>
        <end position="1497"/>
    </location>
</feature>
<keyword evidence="2" id="KW-0732">Signal</keyword>
<feature type="signal peptide" evidence="2">
    <location>
        <begin position="1"/>
        <end position="20"/>
    </location>
</feature>
<evidence type="ECO:0000256" key="1">
    <source>
        <dbReference type="ARBA" id="ARBA00022801"/>
    </source>
</evidence>
<dbReference type="InterPro" id="IPR008979">
    <property type="entry name" value="Galactose-bd-like_sf"/>
</dbReference>
<dbReference type="SUPFAM" id="SSF49785">
    <property type="entry name" value="Galactose-binding domain-like"/>
    <property type="match status" value="2"/>
</dbReference>
<name>A0A4V3WEI8_9BACL</name>
<dbReference type="PANTHER" id="PTHR36453:SF1">
    <property type="entry name" value="RIGHT HANDED BETA HELIX DOMAIN-CONTAINING PROTEIN"/>
    <property type="match status" value="1"/>
</dbReference>
<feature type="chain" id="PRO_5039686708" description="CBM-cenC domain-containing protein" evidence="2">
    <location>
        <begin position="21"/>
        <end position="1721"/>
    </location>
</feature>
<dbReference type="InterPro" id="IPR003305">
    <property type="entry name" value="CenC_carb-bd"/>
</dbReference>
<dbReference type="SMART" id="SM00710">
    <property type="entry name" value="PbH1"/>
    <property type="match status" value="5"/>
</dbReference>
<dbReference type="GO" id="GO:0016798">
    <property type="term" value="F:hydrolase activity, acting on glycosyl bonds"/>
    <property type="evidence" value="ECO:0007669"/>
    <property type="project" value="InterPro"/>
</dbReference>
<organism evidence="4 5">
    <name type="scientific">Cohnella fermenti</name>
    <dbReference type="NCBI Taxonomy" id="2565925"/>
    <lineage>
        <taxon>Bacteria</taxon>
        <taxon>Bacillati</taxon>
        <taxon>Bacillota</taxon>
        <taxon>Bacilli</taxon>
        <taxon>Bacillales</taxon>
        <taxon>Paenibacillaceae</taxon>
        <taxon>Cohnella</taxon>
    </lineage>
</organism>
<proteinExistence type="predicted"/>
<accession>A0A4V3WEI8</accession>
<sequence>MGRKLLALFCTFLLALGSFGWPTPRAEAAGRMLTLTDDLKDLSKIYKTSKTVALYTPTAADLPKFGGDATLLKRTETGTTFVYYHVNGRIKAATVELYVLNDFYTQSLMEFYVSSDDSTYTWTRKVDSPLTATSGSWKKKTYSLDTAYIANLNTSYLRIPIPQNNNDITSEPLLGKISITYETSSGYLHNDASLQSISVGASALPDFDPDIATYEVELPASAIVGPLTEVQAQAADDGYAQVSVAQATYLPGEAQVSVTAEDGTTTRLYTVSLVKRAAGTDASLSSLGVGGTEVPGFDPATLEYSVVLPYGTEVGAATNVVASAHDPGASVQVQQIDSLPGTASVEVTAEDGLATEQYLIHFTVLSGIPGMNNTYYVSTTGSDITGDGSLEHPWRTIQRAADLMSAGDTCYIREGVYYETVTVRTSGTGEQALRFAAYPGEDVTVSGADPIAGWQPDSGDIYAADVSLGSSSERQVFVDGELLTEARWPNLPAGQDILHPAWATMDSGSLTTIKDSDLTQPDGAWIGAKVMVKGGDGWILQASNVTAYTAAGGLVFDPLPQSESTFYTPRAGNRYYLFGSREALDADKEWYYDQAVGTLYMVADSFDPAEADIRAKARDYAFVLRGRSHIELSGIRMFAAGVDTTDGQHLILDRLRVEYASQPLVLSGDNNVIRNSRLAYSPKAMIEVAGRNNRVVNNEIRSTNYLGDGASVAMNGERNLLSSNSIFDSGKMNVSITGRANLIEHNDVYNAGLLVNDTGLLYGFSFDGDNTEIRYNWIHDNKAEVLGEGIYPDNSSTNYIIHHNVVWNAGTALRLNTPNNNMLVYNNTLIGSSGIYGYIYRKDMYGGQFVNNILTGSYEFSDEVLRENNIEGGTDPLFVDRAGYDFRLSEQSPARDAGQVIAGIAESYAGSAPDIGAYEWGQEWVPGYDADTDKDAIYEPSDALYRNRIAKGGFERLTELEAPWTIEQGEASIAYEYALTSVKKTRAGNYSAQLGNSPSATYPASPLLQLQEKMADAEAVLQEVSPAAADLASAQSAMNDAYARMIKDMPDLLGNAGFESALTGWIGLGTTLEATTAEAYAGSRSLRSYNRSAYWAGPRIQLPMENGRTYNISARAKLGAGSDLLQIALMPNGANPVRTLKQKTIGSAGWTQVNGTYTVNESEGYKYALICFYTQNSLADLYLDELRIVDVTELKEAIDAAAAEAGGLTGQLQADLLLAVAQAQAVLNDQESTEEDVAEQVRLLANAMAAEEIVSVSSLETALARMQAAVARGSSLEAEVEQTVAGLQPNTTYRLSAWGLLVSDGDTLEMGVRDYGDDDLSLVFDSTLWSRQSLEFTTGPTSNSATVFFRKPQGSKPAYMDDAALAAVHAAAPATEQIGLLRNPGMESGDPRPWTAFDAALYSVTGITYGGDYALKIADRGSPGAGALQTVKAAQGKTYDVSAQVKLGDGTDTARLVFRYTSDASPAGTVLEQVIASASVDENGWTELSGTLSLPASPVIVAGALVIDTTTGTEDLYVDDVAMREHLLSTDPGTGDADTDLNDAIADSDGWSFSMGSGAYSFEQDSLTLYEGYARYNEKTYRDAQLSVNMTVYGAAGSWPILNLRNQGTMSFGSGYVIVIKQDVIELQKYKDNASTMLLIGTLNDPGVGGPAVPNEYFVYAQENSIQAGSWNTDEGVRIVLKVNGHSVIDYEDKSDAIRSAGYFGIYTGTADSITLSGVDD</sequence>
<dbReference type="Proteomes" id="UP000310636">
    <property type="component" value="Unassembled WGS sequence"/>
</dbReference>
<dbReference type="InterPro" id="IPR011050">
    <property type="entry name" value="Pectin_lyase_fold/virulence"/>
</dbReference>
<dbReference type="EMBL" id="SSOB01000024">
    <property type="protein sequence ID" value="THF76580.1"/>
    <property type="molecule type" value="Genomic_DNA"/>
</dbReference>
<reference evidence="4 5" key="1">
    <citation type="submission" date="2019-04" db="EMBL/GenBank/DDBJ databases">
        <title>Cohnella sp. nov. isolated from preserved vegetables.</title>
        <authorList>
            <person name="Lin S.-Y."/>
            <person name="Hung M.-H."/>
            <person name="Young C.-C."/>
        </authorList>
    </citation>
    <scope>NUCLEOTIDE SEQUENCE [LARGE SCALE GENOMIC DNA]</scope>
    <source>
        <strain evidence="4 5">CC-MHH1044</strain>
    </source>
</reference>
<evidence type="ECO:0000313" key="5">
    <source>
        <dbReference type="Proteomes" id="UP000310636"/>
    </source>
</evidence>
<dbReference type="RefSeq" id="WP_136371354.1">
    <property type="nucleotide sequence ID" value="NZ_SSOB01000024.1"/>
</dbReference>
<dbReference type="InterPro" id="IPR012334">
    <property type="entry name" value="Pectin_lyas_fold"/>
</dbReference>
<evidence type="ECO:0000313" key="4">
    <source>
        <dbReference type="EMBL" id="THF76580.1"/>
    </source>
</evidence>